<keyword evidence="6 9" id="KW-0175">Coiled coil</keyword>
<sequence length="555" mass="64083">QEEQIEWDDVNKLLQHHGFKPVTFADPVENKNLSDLVLLDKKSAAEIRTTLRTMLTDSDRRQALIQELIKTNNRLKEEVREHMDRAAQHSRRAAELEGLLATVKTRVQDLEDRCLGKAVQQLSHTQHLQQENLEAQKRCQALEQKLSKQREETAELQKKLYFSVKEEELRVSRQRRTFQDICNKVCQQNSPADQQVLDVIDFYETKMFQLLDEVRPVKGPPETANQTKTKKETRNVTPPLKTLLRAYQEQQQESKVQIEELKKEVNQLKQEVEARPTLKDVKFYKYKLRQLEALNKHNNTSSIWFYRSPQDVKMTENVIDRSVKADLYNSGVSQLLKEISSIVSDPKAPLRLYRQKPSSADAELEEFQTLLPTLEAWAQQHHLLKDLQKGLNKLSSRLTPCLTSDDGHVPGEAVKVEDMMLLLDTMLENAATDDEKVFRSPTKYTLSSMVSHFQKLFDVTSLSGVYPRMNEVYTRLGEMTNMTRNLRDVLGLDSKVSPLELVNHVARLASSTEHTAAFQTLLRDDDIDSIIVKLKQHEEFFPAFHALTVDILQTL</sequence>
<evidence type="ECO:0000256" key="2">
    <source>
        <dbReference type="ARBA" id="ARBA00011832"/>
    </source>
</evidence>
<protein>
    <recommendedName>
        <fullName evidence="3">Centrosomal protein of 70 kDa</fullName>
    </recommendedName>
</protein>
<keyword evidence="5" id="KW-0802">TPR repeat</keyword>
<feature type="coiled-coil region" evidence="9">
    <location>
        <begin position="58"/>
        <end position="159"/>
    </location>
</feature>
<evidence type="ECO:0000256" key="3">
    <source>
        <dbReference type="ARBA" id="ARBA00018408"/>
    </source>
</evidence>
<comment type="caution">
    <text evidence="10">The sequence shown here is derived from an EMBL/GenBank/DDBJ whole genome shotgun (WGS) entry which is preliminary data.</text>
</comment>
<name>Q4RY86_TETNG</name>
<dbReference type="KEGG" id="tng:GSTEN00027097G001"/>
<evidence type="ECO:0000256" key="6">
    <source>
        <dbReference type="ARBA" id="ARBA00023054"/>
    </source>
</evidence>
<evidence type="ECO:0000256" key="9">
    <source>
        <dbReference type="SAM" id="Coils"/>
    </source>
</evidence>
<reference evidence="10" key="1">
    <citation type="journal article" date="2004" name="Nature">
        <title>Genome duplication in the teleost fish Tetraodon nigroviridis reveals the early vertebrate proto-karyotype.</title>
        <authorList>
            <person name="Jaillon O."/>
            <person name="Aury J.-M."/>
            <person name="Brunet F."/>
            <person name="Petit J.-L."/>
            <person name="Stange-Thomann N."/>
            <person name="Mauceli E."/>
            <person name="Bouneau L."/>
            <person name="Fischer C."/>
            <person name="Ozouf-Costaz C."/>
            <person name="Bernot A."/>
            <person name="Nicaud S."/>
            <person name="Jaffe D."/>
            <person name="Fisher S."/>
            <person name="Lutfalla G."/>
            <person name="Dossat C."/>
            <person name="Segurens B."/>
            <person name="Dasilva C."/>
            <person name="Salanoubat M."/>
            <person name="Levy M."/>
            <person name="Boudet N."/>
            <person name="Castellano S."/>
            <person name="Anthouard V."/>
            <person name="Jubin C."/>
            <person name="Castelli V."/>
            <person name="Katinka M."/>
            <person name="Vacherie B."/>
            <person name="Biemont C."/>
            <person name="Skalli Z."/>
            <person name="Cattolico L."/>
            <person name="Poulain J."/>
            <person name="De Berardinis V."/>
            <person name="Cruaud C."/>
            <person name="Duprat S."/>
            <person name="Brottier P."/>
            <person name="Coutanceau J.-P."/>
            <person name="Gouzy J."/>
            <person name="Parra G."/>
            <person name="Lardier G."/>
            <person name="Chapple C."/>
            <person name="McKernan K.J."/>
            <person name="McEwan P."/>
            <person name="Bosak S."/>
            <person name="Kellis M."/>
            <person name="Volff J.-N."/>
            <person name="Guigo R."/>
            <person name="Zody M.C."/>
            <person name="Mesirov J."/>
            <person name="Lindblad-Toh K."/>
            <person name="Birren B."/>
            <person name="Nusbaum C."/>
            <person name="Kahn D."/>
            <person name="Robinson-Rechavi M."/>
            <person name="Laudet V."/>
            <person name="Schachter V."/>
            <person name="Quetier F."/>
            <person name="Saurin W."/>
            <person name="Scarpelli C."/>
            <person name="Wincker P."/>
            <person name="Lander E.S."/>
            <person name="Weissenbach J."/>
            <person name="Roest Crollius H."/>
        </authorList>
    </citation>
    <scope>NUCLEOTIDE SEQUENCE [LARGE SCALE GENOMIC DNA]</scope>
</reference>
<reference evidence="10" key="2">
    <citation type="submission" date="2004-02" db="EMBL/GenBank/DDBJ databases">
        <authorList>
            <consortium name="Genoscope"/>
            <consortium name="Whitehead Institute Centre for Genome Research"/>
        </authorList>
    </citation>
    <scope>NUCLEOTIDE SEQUENCE</scope>
</reference>
<feature type="non-terminal residue" evidence="10">
    <location>
        <position position="555"/>
    </location>
</feature>
<feature type="coiled-coil region" evidence="9">
    <location>
        <begin position="244"/>
        <end position="275"/>
    </location>
</feature>
<gene>
    <name evidence="10" type="ORF">GSTENG00027097001</name>
</gene>
<evidence type="ECO:0000313" key="10">
    <source>
        <dbReference type="EMBL" id="CAG06646.1"/>
    </source>
</evidence>
<comment type="subcellular location">
    <subcellularLocation>
        <location evidence="1">Cytoplasm</location>
        <location evidence="1">Cytoskeleton</location>
        <location evidence="1">Microtubule organizing center</location>
        <location evidence="1">Centrosome</location>
    </subcellularLocation>
</comment>
<accession>Q4RY86</accession>
<dbReference type="PANTHER" id="PTHR14594">
    <property type="entry name" value="CENTROSOMAL PROTEIN OF 70 KDA"/>
    <property type="match status" value="1"/>
</dbReference>
<evidence type="ECO:0000256" key="5">
    <source>
        <dbReference type="ARBA" id="ARBA00022803"/>
    </source>
</evidence>
<keyword evidence="4" id="KW-0963">Cytoplasm</keyword>
<proteinExistence type="predicted"/>
<dbReference type="AlphaFoldDB" id="Q4RY86"/>
<evidence type="ECO:0000256" key="7">
    <source>
        <dbReference type="ARBA" id="ARBA00023212"/>
    </source>
</evidence>
<dbReference type="GO" id="GO:0070507">
    <property type="term" value="P:regulation of microtubule cytoskeleton organization"/>
    <property type="evidence" value="ECO:0007669"/>
    <property type="project" value="InterPro"/>
</dbReference>
<organism evidence="10">
    <name type="scientific">Tetraodon nigroviridis</name>
    <name type="common">Spotted green pufferfish</name>
    <name type="synonym">Chelonodon nigroviridis</name>
    <dbReference type="NCBI Taxonomy" id="99883"/>
    <lineage>
        <taxon>Eukaryota</taxon>
        <taxon>Metazoa</taxon>
        <taxon>Chordata</taxon>
        <taxon>Craniata</taxon>
        <taxon>Vertebrata</taxon>
        <taxon>Euteleostomi</taxon>
        <taxon>Actinopterygii</taxon>
        <taxon>Neopterygii</taxon>
        <taxon>Teleostei</taxon>
        <taxon>Neoteleostei</taxon>
        <taxon>Acanthomorphata</taxon>
        <taxon>Eupercaria</taxon>
        <taxon>Tetraodontiformes</taxon>
        <taxon>Tetradontoidea</taxon>
        <taxon>Tetraodontidae</taxon>
        <taxon>Tetraodon</taxon>
    </lineage>
</organism>
<evidence type="ECO:0000256" key="1">
    <source>
        <dbReference type="ARBA" id="ARBA00004300"/>
    </source>
</evidence>
<comment type="subunit">
    <text evidence="2">Directly interacts with tubulin-gamma; this interaction determines centrosomal localization.</text>
</comment>
<dbReference type="GO" id="GO:0043015">
    <property type="term" value="F:gamma-tubulin binding"/>
    <property type="evidence" value="ECO:0007669"/>
    <property type="project" value="InterPro"/>
</dbReference>
<dbReference type="PANTHER" id="PTHR14594:SF1">
    <property type="entry name" value="CENTROSOMAL PROTEIN OF 70 KDA"/>
    <property type="match status" value="1"/>
</dbReference>
<dbReference type="GO" id="GO:0060271">
    <property type="term" value="P:cilium assembly"/>
    <property type="evidence" value="ECO:0007669"/>
    <property type="project" value="InterPro"/>
</dbReference>
<evidence type="ECO:0000256" key="4">
    <source>
        <dbReference type="ARBA" id="ARBA00022490"/>
    </source>
</evidence>
<dbReference type="OrthoDB" id="2020926at2759"/>
<evidence type="ECO:0000256" key="8">
    <source>
        <dbReference type="ARBA" id="ARBA00025273"/>
    </source>
</evidence>
<keyword evidence="7" id="KW-0206">Cytoskeleton</keyword>
<dbReference type="InterPro" id="IPR037692">
    <property type="entry name" value="CEP70"/>
</dbReference>
<feature type="non-terminal residue" evidence="10">
    <location>
        <position position="1"/>
    </location>
</feature>
<dbReference type="GO" id="GO:0005813">
    <property type="term" value="C:centrosome"/>
    <property type="evidence" value="ECO:0007669"/>
    <property type="project" value="UniProtKB-SubCell"/>
</dbReference>
<comment type="function">
    <text evidence="8">Plays a role in the organization of both preexisting and nascent microtubules in interphase cells. During mitosis, required for the organization and orientation of the mitotic spindle.</text>
</comment>
<dbReference type="EMBL" id="CAAE01014978">
    <property type="protein sequence ID" value="CAG06646.1"/>
    <property type="molecule type" value="Genomic_DNA"/>
</dbReference>